<dbReference type="InterPro" id="IPR018062">
    <property type="entry name" value="HTH_AraC-typ_CS"/>
</dbReference>
<dbReference type="GO" id="GO:0003700">
    <property type="term" value="F:DNA-binding transcription factor activity"/>
    <property type="evidence" value="ECO:0007669"/>
    <property type="project" value="InterPro"/>
</dbReference>
<keyword evidence="1" id="KW-0805">Transcription regulation</keyword>
<dbReference type="Pfam" id="PF02311">
    <property type="entry name" value="AraC_binding"/>
    <property type="match status" value="1"/>
</dbReference>
<keyword evidence="3" id="KW-0010">Activator</keyword>
<evidence type="ECO:0000256" key="1">
    <source>
        <dbReference type="ARBA" id="ARBA00023015"/>
    </source>
</evidence>
<dbReference type="PRINTS" id="PR00032">
    <property type="entry name" value="HTHARAC"/>
</dbReference>
<dbReference type="SUPFAM" id="SSF51215">
    <property type="entry name" value="Regulatory protein AraC"/>
    <property type="match status" value="1"/>
</dbReference>
<evidence type="ECO:0000256" key="4">
    <source>
        <dbReference type="ARBA" id="ARBA00023163"/>
    </source>
</evidence>
<dbReference type="Pfam" id="PF12833">
    <property type="entry name" value="HTH_18"/>
    <property type="match status" value="1"/>
</dbReference>
<dbReference type="Proteomes" id="UP000283255">
    <property type="component" value="Unassembled WGS sequence"/>
</dbReference>
<accession>A0A418YJX5</accession>
<dbReference type="InterPro" id="IPR050204">
    <property type="entry name" value="AraC_XylS_family_regulators"/>
</dbReference>
<reference evidence="6 7" key="1">
    <citation type="submission" date="2018-09" db="EMBL/GenBank/DDBJ databases">
        <authorList>
            <person name="Wang F."/>
        </authorList>
    </citation>
    <scope>NUCLEOTIDE SEQUENCE [LARGE SCALE GENOMIC DNA]</scope>
    <source>
        <strain evidence="6 7">PLHSC7-2</strain>
    </source>
</reference>
<dbReference type="InterPro" id="IPR009057">
    <property type="entry name" value="Homeodomain-like_sf"/>
</dbReference>
<dbReference type="InterPro" id="IPR037923">
    <property type="entry name" value="HTH-like"/>
</dbReference>
<dbReference type="EMBL" id="QZCH01000001">
    <property type="protein sequence ID" value="RJG51266.1"/>
    <property type="molecule type" value="Genomic_DNA"/>
</dbReference>
<dbReference type="OrthoDB" id="9803764at2"/>
<evidence type="ECO:0000259" key="5">
    <source>
        <dbReference type="PROSITE" id="PS01124"/>
    </source>
</evidence>
<dbReference type="Gene3D" id="1.10.10.60">
    <property type="entry name" value="Homeodomain-like"/>
    <property type="match status" value="2"/>
</dbReference>
<name>A0A418YJX5_9GAMM</name>
<comment type="caution">
    <text evidence="6">The sequence shown here is derived from an EMBL/GenBank/DDBJ whole genome shotgun (WGS) entry which is preliminary data.</text>
</comment>
<reference evidence="6 7" key="2">
    <citation type="submission" date="2019-01" db="EMBL/GenBank/DDBJ databases">
        <title>Motilimonas pumilus sp. nov., isolated from the gut of sea cucumber (Apostichopus japonicus).</title>
        <authorList>
            <person name="Wang F.-Q."/>
            <person name="Ren L.-H."/>
            <person name="Lin Y.-W."/>
            <person name="Sun G.-H."/>
            <person name="Du Z.-J."/>
            <person name="Zhao J.-X."/>
            <person name="Liu X.-J."/>
            <person name="Liu L.-J."/>
        </authorList>
    </citation>
    <scope>NUCLEOTIDE SEQUENCE [LARGE SCALE GENOMIC DNA]</scope>
    <source>
        <strain evidence="6 7">PLHSC7-2</strain>
    </source>
</reference>
<dbReference type="PANTHER" id="PTHR46796">
    <property type="entry name" value="HTH-TYPE TRANSCRIPTIONAL ACTIVATOR RHAS-RELATED"/>
    <property type="match status" value="1"/>
</dbReference>
<evidence type="ECO:0000313" key="7">
    <source>
        <dbReference type="Proteomes" id="UP000283255"/>
    </source>
</evidence>
<dbReference type="SMART" id="SM00342">
    <property type="entry name" value="HTH_ARAC"/>
    <property type="match status" value="1"/>
</dbReference>
<sequence>MHEWQDCCEVSEACQEKYLGQDDVKSLSKYSILLCGTSLAKDHFKICRSDVDFHVLLYSIKGQGRLLTPGSSQVIEANTLTILPAKTFSGFALDGEEWETAWFILDSTEMWQGLSLSQPEVSYSEHALGLYHAINMFICEAKMTPGGGHTTAACLELILQLVQKSLFIEPKANVSGAQIKLRHLFAEVEQQLQHPWTVAELASKLHYSEPHFFRLCMQYLGVSPKQYLLTLKMARAKHLLVTQHWGVGQVALALGYYDVANFSNRFKKFYGVSPSMARNHTF</sequence>
<protein>
    <submittedName>
        <fullName evidence="6">AraC family transcriptional regulator</fullName>
    </submittedName>
</protein>
<dbReference type="PROSITE" id="PS01124">
    <property type="entry name" value="HTH_ARAC_FAMILY_2"/>
    <property type="match status" value="1"/>
</dbReference>
<evidence type="ECO:0000313" key="6">
    <source>
        <dbReference type="EMBL" id="RJG51266.1"/>
    </source>
</evidence>
<dbReference type="InterPro" id="IPR018060">
    <property type="entry name" value="HTH_AraC"/>
</dbReference>
<evidence type="ECO:0000256" key="2">
    <source>
        <dbReference type="ARBA" id="ARBA00023125"/>
    </source>
</evidence>
<dbReference type="SUPFAM" id="SSF46689">
    <property type="entry name" value="Homeodomain-like"/>
    <property type="match status" value="2"/>
</dbReference>
<feature type="domain" description="HTH araC/xylS-type" evidence="5">
    <location>
        <begin position="182"/>
        <end position="280"/>
    </location>
</feature>
<evidence type="ECO:0000256" key="3">
    <source>
        <dbReference type="ARBA" id="ARBA00023159"/>
    </source>
</evidence>
<dbReference type="GO" id="GO:0043565">
    <property type="term" value="F:sequence-specific DNA binding"/>
    <property type="evidence" value="ECO:0007669"/>
    <property type="project" value="InterPro"/>
</dbReference>
<keyword evidence="2" id="KW-0238">DNA-binding</keyword>
<dbReference type="InterPro" id="IPR020449">
    <property type="entry name" value="Tscrpt_reg_AraC-type_HTH"/>
</dbReference>
<dbReference type="InterPro" id="IPR003313">
    <property type="entry name" value="AraC-bd"/>
</dbReference>
<keyword evidence="4" id="KW-0804">Transcription</keyword>
<dbReference type="PANTHER" id="PTHR46796:SF6">
    <property type="entry name" value="ARAC SUBFAMILY"/>
    <property type="match status" value="1"/>
</dbReference>
<proteinExistence type="predicted"/>
<dbReference type="AlphaFoldDB" id="A0A418YJX5"/>
<gene>
    <name evidence="6" type="ORF">D1Z90_00585</name>
</gene>
<dbReference type="PROSITE" id="PS00041">
    <property type="entry name" value="HTH_ARAC_FAMILY_1"/>
    <property type="match status" value="1"/>
</dbReference>
<organism evidence="6 7">
    <name type="scientific">Motilimonas pumila</name>
    <dbReference type="NCBI Taxonomy" id="2303987"/>
    <lineage>
        <taxon>Bacteria</taxon>
        <taxon>Pseudomonadati</taxon>
        <taxon>Pseudomonadota</taxon>
        <taxon>Gammaproteobacteria</taxon>
        <taxon>Alteromonadales</taxon>
        <taxon>Alteromonadales genera incertae sedis</taxon>
        <taxon>Motilimonas</taxon>
    </lineage>
</organism>
<dbReference type="RefSeq" id="WP_119908813.1">
    <property type="nucleotide sequence ID" value="NZ_QZCH01000001.1"/>
</dbReference>
<keyword evidence="7" id="KW-1185">Reference proteome</keyword>